<protein>
    <submittedName>
        <fullName evidence="2">Glutathione synthase</fullName>
    </submittedName>
</protein>
<evidence type="ECO:0000259" key="1">
    <source>
        <dbReference type="Pfam" id="PF02951"/>
    </source>
</evidence>
<sequence length="67" mass="7457">MSRPLKVAVQMDPLAGIDINGDSTFALMLEAQARGYELFVYHVQGLSLREGRHGAFRAERLTARARP</sequence>
<accession>A0A7Y7M635</accession>
<feature type="non-terminal residue" evidence="2">
    <location>
        <position position="67"/>
    </location>
</feature>
<dbReference type="EMBL" id="JABXXP010000502">
    <property type="protein sequence ID" value="NVN12580.1"/>
    <property type="molecule type" value="Genomic_DNA"/>
</dbReference>
<evidence type="ECO:0000313" key="2">
    <source>
        <dbReference type="EMBL" id="NVN12580.1"/>
    </source>
</evidence>
<dbReference type="AlphaFoldDB" id="A0A7Y7M635"/>
<dbReference type="Gene3D" id="3.40.50.20">
    <property type="match status" value="1"/>
</dbReference>
<dbReference type="InterPro" id="IPR016185">
    <property type="entry name" value="PreATP-grasp_dom_sf"/>
</dbReference>
<proteinExistence type="predicted"/>
<dbReference type="SUPFAM" id="SSF52440">
    <property type="entry name" value="PreATP-grasp domain"/>
    <property type="match status" value="1"/>
</dbReference>
<organism evidence="2 3">
    <name type="scientific">Nguyenibacter vanlangensis</name>
    <dbReference type="NCBI Taxonomy" id="1216886"/>
    <lineage>
        <taxon>Bacteria</taxon>
        <taxon>Pseudomonadati</taxon>
        <taxon>Pseudomonadota</taxon>
        <taxon>Alphaproteobacteria</taxon>
        <taxon>Acetobacterales</taxon>
        <taxon>Acetobacteraceae</taxon>
        <taxon>Nguyenibacter</taxon>
    </lineage>
</organism>
<dbReference type="InterPro" id="IPR004215">
    <property type="entry name" value="GSHS_N"/>
</dbReference>
<dbReference type="Proteomes" id="UP000534870">
    <property type="component" value="Unassembled WGS sequence"/>
</dbReference>
<name>A0A7Y7M635_9PROT</name>
<evidence type="ECO:0000313" key="3">
    <source>
        <dbReference type="Proteomes" id="UP000534870"/>
    </source>
</evidence>
<comment type="caution">
    <text evidence="2">The sequence shown here is derived from an EMBL/GenBank/DDBJ whole genome shotgun (WGS) entry which is preliminary data.</text>
</comment>
<feature type="domain" description="Prokaryotic glutathione synthetase N-terminal" evidence="1">
    <location>
        <begin position="5"/>
        <end position="61"/>
    </location>
</feature>
<dbReference type="Pfam" id="PF02951">
    <property type="entry name" value="GSH-S_N"/>
    <property type="match status" value="1"/>
</dbReference>
<reference evidence="2 3" key="1">
    <citation type="submission" date="2020-06" db="EMBL/GenBank/DDBJ databases">
        <title>Description of novel acetic acid bacteria.</title>
        <authorList>
            <person name="Sombolestani A."/>
        </authorList>
    </citation>
    <scope>NUCLEOTIDE SEQUENCE [LARGE SCALE GENOMIC DNA]</scope>
    <source>
        <strain evidence="2 3">LMG 31431</strain>
    </source>
</reference>
<gene>
    <name evidence="2" type="ORF">HUK84_15850</name>
</gene>
<dbReference type="GO" id="GO:0004363">
    <property type="term" value="F:glutathione synthase activity"/>
    <property type="evidence" value="ECO:0007669"/>
    <property type="project" value="InterPro"/>
</dbReference>